<keyword evidence="2" id="KW-0732">Signal</keyword>
<organism evidence="3 4">
    <name type="scientific">Streptomyces mexicanus</name>
    <dbReference type="NCBI Taxonomy" id="178566"/>
    <lineage>
        <taxon>Bacteria</taxon>
        <taxon>Bacillati</taxon>
        <taxon>Actinomycetota</taxon>
        <taxon>Actinomycetes</taxon>
        <taxon>Kitasatosporales</taxon>
        <taxon>Streptomycetaceae</taxon>
        <taxon>Streptomyces</taxon>
    </lineage>
</organism>
<gene>
    <name evidence="3" type="ORF">H1R13_26185</name>
</gene>
<dbReference type="AlphaFoldDB" id="A0A7X1I4U4"/>
<feature type="region of interest" description="Disordered" evidence="1">
    <location>
        <begin position="25"/>
        <end position="54"/>
    </location>
</feature>
<comment type="caution">
    <text evidence="3">The sequence shown here is derived from an EMBL/GenBank/DDBJ whole genome shotgun (WGS) entry which is preliminary data.</text>
</comment>
<evidence type="ECO:0000313" key="4">
    <source>
        <dbReference type="Proteomes" id="UP000517694"/>
    </source>
</evidence>
<feature type="signal peptide" evidence="2">
    <location>
        <begin position="1"/>
        <end position="24"/>
    </location>
</feature>
<dbReference type="EMBL" id="JACMHY010000012">
    <property type="protein sequence ID" value="MBC2868325.1"/>
    <property type="molecule type" value="Genomic_DNA"/>
</dbReference>
<name>A0A7X1I4U4_9ACTN</name>
<evidence type="ECO:0000256" key="1">
    <source>
        <dbReference type="SAM" id="MobiDB-lite"/>
    </source>
</evidence>
<protein>
    <recommendedName>
        <fullName evidence="5">Polysaccharide deacetylase</fullName>
    </recommendedName>
</protein>
<dbReference type="RefSeq" id="WP_159672983.1">
    <property type="nucleotide sequence ID" value="NZ_JACMHY010000012.1"/>
</dbReference>
<evidence type="ECO:0000313" key="3">
    <source>
        <dbReference type="EMBL" id="MBC2868325.1"/>
    </source>
</evidence>
<evidence type="ECO:0008006" key="5">
    <source>
        <dbReference type="Google" id="ProtNLM"/>
    </source>
</evidence>
<feature type="chain" id="PRO_5038503856" description="Polysaccharide deacetylase" evidence="2">
    <location>
        <begin position="25"/>
        <end position="54"/>
    </location>
</feature>
<sequence>MFARRHLVSLVLTGLLAAAAACQAAHREQQHTAPAPAPPPPAAARPWAERAGGN</sequence>
<keyword evidence="4" id="KW-1185">Reference proteome</keyword>
<dbReference type="Proteomes" id="UP000517694">
    <property type="component" value="Unassembled WGS sequence"/>
</dbReference>
<proteinExistence type="predicted"/>
<accession>A0A7X1I4U4</accession>
<dbReference type="PROSITE" id="PS51257">
    <property type="entry name" value="PROKAR_LIPOPROTEIN"/>
    <property type="match status" value="1"/>
</dbReference>
<reference evidence="3 4" key="1">
    <citation type="submission" date="2020-08" db="EMBL/GenBank/DDBJ databases">
        <title>Whole-Genome Sequence of French Clinical Streptomyces mexicanus Strain Q0842.</title>
        <authorList>
            <person name="Boxberger M."/>
            <person name="La Scola B."/>
        </authorList>
    </citation>
    <scope>NUCLEOTIDE SEQUENCE [LARGE SCALE GENOMIC DNA]</scope>
    <source>
        <strain evidence="3 4">Marseille-Q0842</strain>
    </source>
</reference>
<evidence type="ECO:0000256" key="2">
    <source>
        <dbReference type="SAM" id="SignalP"/>
    </source>
</evidence>